<dbReference type="SUPFAM" id="SSF56281">
    <property type="entry name" value="Metallo-hydrolase/oxidoreductase"/>
    <property type="match status" value="1"/>
</dbReference>
<dbReference type="GO" id="GO:0016651">
    <property type="term" value="F:oxidoreductase activity, acting on NAD(P)H"/>
    <property type="evidence" value="ECO:0007669"/>
    <property type="project" value="UniProtKB-ARBA"/>
</dbReference>
<dbReference type="InterPro" id="IPR036866">
    <property type="entry name" value="RibonucZ/Hydroxyglut_hydro"/>
</dbReference>
<dbReference type="PANTHER" id="PTHR43717">
    <property type="entry name" value="ANAEROBIC NITRIC OXIDE REDUCTASE FLAVORUBREDOXIN"/>
    <property type="match status" value="1"/>
</dbReference>
<dbReference type="SUPFAM" id="SSF52218">
    <property type="entry name" value="Flavoproteins"/>
    <property type="match status" value="1"/>
</dbReference>
<evidence type="ECO:0000313" key="3">
    <source>
        <dbReference type="EMBL" id="SMB91267.1"/>
    </source>
</evidence>
<evidence type="ECO:0000259" key="2">
    <source>
        <dbReference type="PROSITE" id="PS50902"/>
    </source>
</evidence>
<dbReference type="Pfam" id="PF19583">
    <property type="entry name" value="ODP"/>
    <property type="match status" value="1"/>
</dbReference>
<evidence type="ECO:0000256" key="1">
    <source>
        <dbReference type="ARBA" id="ARBA00007121"/>
    </source>
</evidence>
<dbReference type="Gene3D" id="3.60.15.10">
    <property type="entry name" value="Ribonuclease Z/Hydroxyacylglutathione hydrolase-like"/>
    <property type="match status" value="1"/>
</dbReference>
<dbReference type="OrthoDB" id="9807946at2"/>
<dbReference type="InterPro" id="IPR008254">
    <property type="entry name" value="Flavodoxin/NO_synth"/>
</dbReference>
<feature type="domain" description="Flavodoxin-like" evidence="2">
    <location>
        <begin position="253"/>
        <end position="391"/>
    </location>
</feature>
<dbReference type="EMBL" id="FWWT01000018">
    <property type="protein sequence ID" value="SMB91267.1"/>
    <property type="molecule type" value="Genomic_DNA"/>
</dbReference>
<dbReference type="InterPro" id="IPR016440">
    <property type="entry name" value="Rubredoxin-O_OxRdtase"/>
</dbReference>
<dbReference type="GO" id="GO:0046872">
    <property type="term" value="F:metal ion binding"/>
    <property type="evidence" value="ECO:0007669"/>
    <property type="project" value="InterPro"/>
</dbReference>
<reference evidence="3 4" key="1">
    <citation type="submission" date="2017-04" db="EMBL/GenBank/DDBJ databases">
        <authorList>
            <person name="Afonso C.L."/>
            <person name="Miller P.J."/>
            <person name="Scott M.A."/>
            <person name="Spackman E."/>
            <person name="Goraichik I."/>
            <person name="Dimitrov K.M."/>
            <person name="Suarez D.L."/>
            <person name="Swayne D.E."/>
        </authorList>
    </citation>
    <scope>NUCLEOTIDE SEQUENCE [LARGE SCALE GENOMIC DNA]</scope>
    <source>
        <strain evidence="3 4">DSM 11270</strain>
    </source>
</reference>
<dbReference type="CDD" id="cd07709">
    <property type="entry name" value="flavodiiron_proteins_MBL-fold"/>
    <property type="match status" value="1"/>
</dbReference>
<evidence type="ECO:0000313" key="4">
    <source>
        <dbReference type="Proteomes" id="UP000192731"/>
    </source>
</evidence>
<dbReference type="AlphaFoldDB" id="A0A1W1VCU5"/>
<organism evidence="3 4">
    <name type="scientific">Desulfonispora thiosulfatigenes DSM 11270</name>
    <dbReference type="NCBI Taxonomy" id="656914"/>
    <lineage>
        <taxon>Bacteria</taxon>
        <taxon>Bacillati</taxon>
        <taxon>Bacillota</taxon>
        <taxon>Clostridia</taxon>
        <taxon>Eubacteriales</taxon>
        <taxon>Peptococcaceae</taxon>
        <taxon>Desulfonispora</taxon>
    </lineage>
</organism>
<dbReference type="Gene3D" id="3.40.50.360">
    <property type="match status" value="1"/>
</dbReference>
<sequence length="397" mass="45376">MEKLRENIYRVGTTDWELRHFHGFELSTHRGSTYNSYLIKDEKTVLLDTVWAPLTERYIENLQKLVDVSTIDYLIINHAEPDHSGAIAKVMELAPNATIVVSPKGEESVKRYFHNHQNWKFQVVKTGDKINIGKNELIFVEAPMLHWPDSMFTYLTGENILFSNDAFGQHYATSEIYNDQVDQDELYQEALKYYANILTPFSKLVTKKLDEVVALNLPLEMIAPAHGVIWRENPGQIIEKYYEWASGKTEKRVTIIYSSMWHSTQKMAVAIAQGLEEVGVSYKMFNMGNSDTNDVITEIFKSKGLIAGCSTVNNGVLPSIMPIIEEIKGFKFANKIAATFGSYGWSGESPKVLAKYLEDAKFKIVQDSIKYKYKPTEEDLKECIEFGKQFGEKIKED</sequence>
<accession>A0A1W1VCU5</accession>
<keyword evidence="4" id="KW-1185">Reference proteome</keyword>
<comment type="similarity">
    <text evidence="1">In the N-terminal section; belongs to the zinc metallo-hydrolase group 3 family.</text>
</comment>
<protein>
    <submittedName>
        <fullName evidence="3">Flavorubredoxin</fullName>
    </submittedName>
</protein>
<dbReference type="PROSITE" id="PS50902">
    <property type="entry name" value="FLAVODOXIN_LIKE"/>
    <property type="match status" value="1"/>
</dbReference>
<dbReference type="STRING" id="656914.SAMN00017405_2263"/>
<dbReference type="PANTHER" id="PTHR43717:SF1">
    <property type="entry name" value="ANAEROBIC NITRIC OXIDE REDUCTASE FLAVORUBREDOXIN"/>
    <property type="match status" value="1"/>
</dbReference>
<dbReference type="InterPro" id="IPR001279">
    <property type="entry name" value="Metallo-B-lactamas"/>
</dbReference>
<dbReference type="PIRSF" id="PIRSF005243">
    <property type="entry name" value="ROO"/>
    <property type="match status" value="1"/>
</dbReference>
<gene>
    <name evidence="3" type="ORF">SAMN00017405_2263</name>
</gene>
<dbReference type="GO" id="GO:0010181">
    <property type="term" value="F:FMN binding"/>
    <property type="evidence" value="ECO:0007669"/>
    <property type="project" value="InterPro"/>
</dbReference>
<proteinExistence type="inferred from homology"/>
<dbReference type="Proteomes" id="UP000192731">
    <property type="component" value="Unassembled WGS sequence"/>
</dbReference>
<dbReference type="RefSeq" id="WP_084053275.1">
    <property type="nucleotide sequence ID" value="NZ_FWWT01000018.1"/>
</dbReference>
<dbReference type="InterPro" id="IPR029039">
    <property type="entry name" value="Flavoprotein-like_sf"/>
</dbReference>
<dbReference type="InterPro" id="IPR045761">
    <property type="entry name" value="ODP_dom"/>
</dbReference>
<dbReference type="SMART" id="SM00849">
    <property type="entry name" value="Lactamase_B"/>
    <property type="match status" value="1"/>
</dbReference>
<dbReference type="Pfam" id="PF00258">
    <property type="entry name" value="Flavodoxin_1"/>
    <property type="match status" value="1"/>
</dbReference>
<dbReference type="GO" id="GO:0009055">
    <property type="term" value="F:electron transfer activity"/>
    <property type="evidence" value="ECO:0007669"/>
    <property type="project" value="InterPro"/>
</dbReference>
<name>A0A1W1VCU5_DESTI</name>